<dbReference type="InterPro" id="IPR003594">
    <property type="entry name" value="HATPase_dom"/>
</dbReference>
<evidence type="ECO:0000256" key="1">
    <source>
        <dbReference type="ARBA" id="ARBA00022527"/>
    </source>
</evidence>
<dbReference type="InterPro" id="IPR050267">
    <property type="entry name" value="Anti-sigma-factor_SerPK"/>
</dbReference>
<keyword evidence="1 3" id="KW-0723">Serine/threonine-protein kinase</keyword>
<dbReference type="eggNOG" id="COG2172">
    <property type="taxonomic scope" value="Bacteria"/>
</dbReference>
<dbReference type="RefSeq" id="WP_012879612.1">
    <property type="nucleotide sequence ID" value="NC_013530.1"/>
</dbReference>
<proteinExistence type="predicted"/>
<dbReference type="STRING" id="446471.Xcel_2857"/>
<dbReference type="PANTHER" id="PTHR35526">
    <property type="entry name" value="ANTI-SIGMA-F FACTOR RSBW-RELATED"/>
    <property type="match status" value="1"/>
</dbReference>
<sequence>MIVRRELDAAPSAVDEVLELVDGLTAGLGETVAFDLRLACEEIFVNIVSYAYPGGTGRASLTWEHDPVARRVTVTFEDSGIPFNPLDQPAPDLGVPIAEREIGGLGIVMARQRVDEMRYERAHGRNVLTLVKECRA</sequence>
<dbReference type="Pfam" id="PF13581">
    <property type="entry name" value="HATPase_c_2"/>
    <property type="match status" value="1"/>
</dbReference>
<reference evidence="3 4" key="2">
    <citation type="journal article" date="2010" name="Stand. Genomic Sci.">
        <title>Complete genome sequence of Xylanimonas cellulosilytica type strain (XIL07).</title>
        <authorList>
            <person name="Foster B."/>
            <person name="Pukall R."/>
            <person name="Abt B."/>
            <person name="Nolan M."/>
            <person name="Glavina Del Rio T."/>
            <person name="Chen F."/>
            <person name="Lucas S."/>
            <person name="Tice H."/>
            <person name="Pitluck S."/>
            <person name="Cheng J.-F."/>
            <person name="Chertkov O."/>
            <person name="Brettin T."/>
            <person name="Han C."/>
            <person name="Detter J.C."/>
            <person name="Bruce D."/>
            <person name="Goodwin L."/>
            <person name="Ivanova N."/>
            <person name="Mavromatis K."/>
            <person name="Pati A."/>
            <person name="Mikhailova N."/>
            <person name="Chen A."/>
            <person name="Palaniappan K."/>
            <person name="Land M."/>
            <person name="Hauser L."/>
            <person name="Chang Y.-J."/>
            <person name="Jeffries C.D."/>
            <person name="Chain P."/>
            <person name="Rohde M."/>
            <person name="Goeker M."/>
            <person name="Bristow J."/>
            <person name="Eisen J.A."/>
            <person name="Markowitz V."/>
            <person name="Hugenholtz P."/>
            <person name="Kyrpides N.C."/>
            <person name="Klenk H.-P."/>
            <person name="Lapidus A."/>
        </authorList>
    </citation>
    <scope>NUCLEOTIDE SEQUENCE [LARGE SCALE GENOMIC DNA]</scope>
    <source>
        <strain evidence="4">DSM 15894 / CECT 5975 / LMG 20990 / XIL07</strain>
    </source>
</reference>
<evidence type="ECO:0000259" key="2">
    <source>
        <dbReference type="Pfam" id="PF13581"/>
    </source>
</evidence>
<dbReference type="CDD" id="cd16936">
    <property type="entry name" value="HATPase_RsbW-like"/>
    <property type="match status" value="1"/>
</dbReference>
<keyword evidence="1 3" id="KW-0418">Kinase</keyword>
<dbReference type="SUPFAM" id="SSF55874">
    <property type="entry name" value="ATPase domain of HSP90 chaperone/DNA topoisomerase II/histidine kinase"/>
    <property type="match status" value="1"/>
</dbReference>
<dbReference type="GO" id="GO:0004674">
    <property type="term" value="F:protein serine/threonine kinase activity"/>
    <property type="evidence" value="ECO:0007669"/>
    <property type="project" value="UniProtKB-KW"/>
</dbReference>
<dbReference type="AlphaFoldDB" id="D1BYJ8"/>
<dbReference type="Gene3D" id="3.30.565.10">
    <property type="entry name" value="Histidine kinase-like ATPase, C-terminal domain"/>
    <property type="match status" value="1"/>
</dbReference>
<feature type="domain" description="Histidine kinase/HSP90-like ATPase" evidence="2">
    <location>
        <begin position="9"/>
        <end position="132"/>
    </location>
</feature>
<evidence type="ECO:0000313" key="3">
    <source>
        <dbReference type="EMBL" id="ACZ31870.1"/>
    </source>
</evidence>
<dbReference type="KEGG" id="xce:Xcel_2857"/>
<dbReference type="OrthoDB" id="159434at2"/>
<dbReference type="PANTHER" id="PTHR35526:SF6">
    <property type="entry name" value="SLR1861 PROTEIN"/>
    <property type="match status" value="1"/>
</dbReference>
<protein>
    <submittedName>
        <fullName evidence="3">Anti-sigma regulatory factor, serine/threonine protein kinase</fullName>
    </submittedName>
</protein>
<evidence type="ECO:0000313" key="4">
    <source>
        <dbReference type="Proteomes" id="UP000002255"/>
    </source>
</evidence>
<reference evidence="4" key="1">
    <citation type="submission" date="2009-11" db="EMBL/GenBank/DDBJ databases">
        <title>The complete chromosome of Xylanimonas cellulosilytica DSM 15894.</title>
        <authorList>
            <consortium name="US DOE Joint Genome Institute (JGI-PGF)"/>
            <person name="Lucas S."/>
            <person name="Copeland A."/>
            <person name="Lapidus A."/>
            <person name="Glavina del Rio T."/>
            <person name="Dalin E."/>
            <person name="Tice H."/>
            <person name="Bruce D."/>
            <person name="Goodwin L."/>
            <person name="Pitluck S."/>
            <person name="Kyrpides N."/>
            <person name="Mavromatis K."/>
            <person name="Ivanova N."/>
            <person name="Mikhailova N."/>
            <person name="Foster B."/>
            <person name="Clum A."/>
            <person name="Brettin T."/>
            <person name="Detter J.C."/>
            <person name="Han C."/>
            <person name="Larimer F."/>
            <person name="Land M."/>
            <person name="Hauser L."/>
            <person name="Markowitz V."/>
            <person name="Cheng J.F."/>
            <person name="Hugenholtz P."/>
            <person name="Woyke T."/>
            <person name="Wu D."/>
            <person name="Gehrich-Schroeter G."/>
            <person name="Schneider S."/>
            <person name="Pukall S.R."/>
            <person name="Klenk H.P."/>
            <person name="Eisen J.A."/>
        </authorList>
    </citation>
    <scope>NUCLEOTIDE SEQUENCE [LARGE SCALE GENOMIC DNA]</scope>
    <source>
        <strain evidence="4">DSM 15894 / CECT 5975 / LMG 20990 / XIL07</strain>
    </source>
</reference>
<gene>
    <name evidence="3" type="ordered locus">Xcel_2857</name>
</gene>
<dbReference type="Proteomes" id="UP000002255">
    <property type="component" value="Chromosome"/>
</dbReference>
<name>D1BYJ8_XYLCX</name>
<dbReference type="HOGENOM" id="CLU_090336_24_2_11"/>
<dbReference type="EMBL" id="CP001821">
    <property type="protein sequence ID" value="ACZ31870.1"/>
    <property type="molecule type" value="Genomic_DNA"/>
</dbReference>
<keyword evidence="1 3" id="KW-0808">Transferase</keyword>
<accession>D1BYJ8</accession>
<dbReference type="InterPro" id="IPR036890">
    <property type="entry name" value="HATPase_C_sf"/>
</dbReference>
<keyword evidence="4" id="KW-1185">Reference proteome</keyword>
<organism evidence="3 4">
    <name type="scientific">Xylanimonas cellulosilytica (strain DSM 15894 / JCM 12276 / CECT 5975 / KCTC 9989 / LMG 20990 / NBRC 107835 / XIL07)</name>
    <dbReference type="NCBI Taxonomy" id="446471"/>
    <lineage>
        <taxon>Bacteria</taxon>
        <taxon>Bacillati</taxon>
        <taxon>Actinomycetota</taxon>
        <taxon>Actinomycetes</taxon>
        <taxon>Micrococcales</taxon>
        <taxon>Promicromonosporaceae</taxon>
        <taxon>Xylanimonas</taxon>
    </lineage>
</organism>